<dbReference type="GO" id="GO:0005096">
    <property type="term" value="F:GTPase activator activity"/>
    <property type="evidence" value="ECO:0007669"/>
    <property type="project" value="UniProtKB-KW"/>
</dbReference>
<dbReference type="SMART" id="SM00368">
    <property type="entry name" value="LRR_RI"/>
    <property type="match status" value="4"/>
</dbReference>
<keyword evidence="3" id="KW-0677">Repeat</keyword>
<feature type="compositionally biased region" description="Acidic residues" evidence="4">
    <location>
        <begin position="873"/>
        <end position="888"/>
    </location>
</feature>
<dbReference type="OMA" id="ESEAMAC"/>
<dbReference type="OrthoDB" id="2013972at2759"/>
<dbReference type="SUPFAM" id="SSF52047">
    <property type="entry name" value="RNI-like"/>
    <property type="match status" value="2"/>
</dbReference>
<keyword evidence="1" id="KW-0343">GTPase activation</keyword>
<dbReference type="InterPro" id="IPR001611">
    <property type="entry name" value="Leu-rich_rpt"/>
</dbReference>
<evidence type="ECO:0000256" key="4">
    <source>
        <dbReference type="SAM" id="MobiDB-lite"/>
    </source>
</evidence>
<dbReference type="GO" id="GO:0048471">
    <property type="term" value="C:perinuclear region of cytoplasm"/>
    <property type="evidence" value="ECO:0007669"/>
    <property type="project" value="TreeGrafter"/>
</dbReference>
<dbReference type="InterPro" id="IPR032675">
    <property type="entry name" value="LRR_dom_sf"/>
</dbReference>
<accession>A0A813D6D2</accession>
<evidence type="ECO:0000256" key="3">
    <source>
        <dbReference type="ARBA" id="ARBA00022737"/>
    </source>
</evidence>
<protein>
    <submittedName>
        <fullName evidence="5">Uncharacterized protein</fullName>
    </submittedName>
</protein>
<dbReference type="Proteomes" id="UP000654075">
    <property type="component" value="Unassembled WGS sequence"/>
</dbReference>
<name>A0A813D6D2_POLGL</name>
<dbReference type="EMBL" id="CAJNNV010000031">
    <property type="protein sequence ID" value="CAE8581131.1"/>
    <property type="molecule type" value="Genomic_DNA"/>
</dbReference>
<dbReference type="GO" id="GO:0005829">
    <property type="term" value="C:cytosol"/>
    <property type="evidence" value="ECO:0007669"/>
    <property type="project" value="TreeGrafter"/>
</dbReference>
<evidence type="ECO:0000313" key="6">
    <source>
        <dbReference type="Proteomes" id="UP000654075"/>
    </source>
</evidence>
<dbReference type="GO" id="GO:0006913">
    <property type="term" value="P:nucleocytoplasmic transport"/>
    <property type="evidence" value="ECO:0007669"/>
    <property type="project" value="TreeGrafter"/>
</dbReference>
<dbReference type="GO" id="GO:0005634">
    <property type="term" value="C:nucleus"/>
    <property type="evidence" value="ECO:0007669"/>
    <property type="project" value="TreeGrafter"/>
</dbReference>
<comment type="caution">
    <text evidence="5">The sequence shown here is derived from an EMBL/GenBank/DDBJ whole genome shotgun (WGS) entry which is preliminary data.</text>
</comment>
<sequence length="1342" mass="148969">MKKKYLNLEFCNGVPLRALRTNSIDSLNLASFHSHHGMYGIEVVGAIFLAHFLRLNSSLTYLNFKRNDIEKDGAKALAQSLLGNPQCVLRTVNTMGEAKNKPGIDFSLFRTGQLTTVNLSKRLIDDDDFVFLEEWLRRYDCVTDLDISWNLLSKDGVRKLTRYVKESRTLVNLNCVGLPVNIEGSSLICRAVVENQTLRKVGLPLGPADDHPDRQQMLQQLGVGLANHPTLQSFASNRTPNLDYTLLAEVRENKVRVFPPERSSGWPKVQMQAYMWFLTAVKPDLDQLSFGGSGKPKVEYPKDAATSASKELWGPLLGIVHDVNRSLQHVSIAFPPGCTRGMEMMRVLTRCSQVRTLKLLAYASVPLKDSQLPTEWSSVGGAPRWLVEDRLKHRRTHWQALHGLLGALPQLEQFNDIVLGGMNMREQPELVCLLLMQCLEGVAVDLQEPPGGGAEAVLKSRLSAEADVDNFCDVLRLLSRTPLLIDLQFTDKRVQMVKAQQSRLAPALSGVGAGEGSPRFTHAVALRNNQVSETLLEALHCEAPLREFCYENIEGVLPALFAALCGKEKPLPIERIRVEPKWLQSRMSCKRFGDRQRRWLDGIQAALIRSDRFVELKSASAGTVSRSAIAAMSLQEFANVMTGISAEDMPEAERHPPQIPWRCFPSWRAFESPPDPHAMVPPLLVPLPMDEEVRAQLQLRKLSLCMCDMRPRLTRSARPDEWPEPSGPLWHGRRRFIRPGDWHEYEQVGEDGEDEDDGRHVRYHWQEHLRIGTQSACSMVSQVLDPNEPPFADSLLHEGLRSLLAEDSSLRWLDLRGNGLTREDANLVLSLVESHQSLESLNMIPVLESEAMACQSLEIDGTGMKKPEKKEADEDDPYGNDDEEDPPDEAYAREVFETEFVRMDEGDGYIFLQLVAPNFFPELKHVLLRKLEIPQDSTLAHITDALLNLQSVEQLRLSDLRLSSRGSSLLLQAVAELAPRLSSLNGLPLARLMQMRDSRDGGMLELPGNIEWNDFPLGAMARLNLWQVASFPPSQHGDAGELQLQGQSLTDVGLRGLCVMLRHFAGQDRIPMGPSLRGGAGTLNLTRIDLSGNPQITDATVADLCHTLQHPSMGGGLRHGLRELSVRSCMRLKTRSAYELLNFVQHVREATRESSANSLGNSLQLVNGVDLEALYTAGRATSGVNGARVSGPPMLLRCIVDLGDGGYSGRARSGLSLTSMSECDTHFLAGVLHQFPSIPYCHLHLVVPASLLAASTSPADKLDSFGRQQNLQGEGGTLMHRMEASNDSPFPQPVAGGRAEASLNAQLESARRFFEACPTPDGSFSFWKLQLTALLPKNTKTT</sequence>
<dbReference type="PANTHER" id="PTHR24113">
    <property type="entry name" value="RAN GTPASE-ACTIVATING PROTEIN 1"/>
    <property type="match status" value="1"/>
</dbReference>
<gene>
    <name evidence="5" type="ORF">PGLA1383_LOCUS162</name>
</gene>
<organism evidence="5 6">
    <name type="scientific">Polarella glacialis</name>
    <name type="common">Dinoflagellate</name>
    <dbReference type="NCBI Taxonomy" id="89957"/>
    <lineage>
        <taxon>Eukaryota</taxon>
        <taxon>Sar</taxon>
        <taxon>Alveolata</taxon>
        <taxon>Dinophyceae</taxon>
        <taxon>Suessiales</taxon>
        <taxon>Suessiaceae</taxon>
        <taxon>Polarella</taxon>
    </lineage>
</organism>
<evidence type="ECO:0000313" key="5">
    <source>
        <dbReference type="EMBL" id="CAE8581131.1"/>
    </source>
</evidence>
<dbReference type="Gene3D" id="3.80.10.10">
    <property type="entry name" value="Ribonuclease Inhibitor"/>
    <property type="match status" value="3"/>
</dbReference>
<dbReference type="PANTHER" id="PTHR24113:SF12">
    <property type="entry name" value="RAN GTPASE-ACTIVATING PROTEIN 1"/>
    <property type="match status" value="1"/>
</dbReference>
<proteinExistence type="predicted"/>
<feature type="compositionally biased region" description="Basic and acidic residues" evidence="4">
    <location>
        <begin position="863"/>
        <end position="872"/>
    </location>
</feature>
<dbReference type="InterPro" id="IPR027038">
    <property type="entry name" value="RanGap"/>
</dbReference>
<dbReference type="GO" id="GO:0031267">
    <property type="term" value="F:small GTPase binding"/>
    <property type="evidence" value="ECO:0007669"/>
    <property type="project" value="TreeGrafter"/>
</dbReference>
<evidence type="ECO:0000256" key="1">
    <source>
        <dbReference type="ARBA" id="ARBA00022468"/>
    </source>
</evidence>
<feature type="region of interest" description="Disordered" evidence="4">
    <location>
        <begin position="859"/>
        <end position="888"/>
    </location>
</feature>
<reference evidence="5" key="1">
    <citation type="submission" date="2021-02" db="EMBL/GenBank/DDBJ databases">
        <authorList>
            <person name="Dougan E. K."/>
            <person name="Rhodes N."/>
            <person name="Thang M."/>
            <person name="Chan C."/>
        </authorList>
    </citation>
    <scope>NUCLEOTIDE SEQUENCE</scope>
</reference>
<evidence type="ECO:0000256" key="2">
    <source>
        <dbReference type="ARBA" id="ARBA00022614"/>
    </source>
</evidence>
<dbReference type="Pfam" id="PF13516">
    <property type="entry name" value="LRR_6"/>
    <property type="match status" value="1"/>
</dbReference>
<keyword evidence="6" id="KW-1185">Reference proteome</keyword>
<keyword evidence="2" id="KW-0433">Leucine-rich repeat</keyword>